<dbReference type="SMART" id="SM00481">
    <property type="entry name" value="POLIIIAc"/>
    <property type="match status" value="1"/>
</dbReference>
<keyword evidence="3" id="KW-1185">Reference proteome</keyword>
<proteinExistence type="predicted"/>
<dbReference type="Proteomes" id="UP000310263">
    <property type="component" value="Unassembled WGS sequence"/>
</dbReference>
<comment type="caution">
    <text evidence="2">The sequence shown here is derived from an EMBL/GenBank/DDBJ whole genome shotgun (WGS) entry which is preliminary data.</text>
</comment>
<accession>A0A4S2F3I5</accession>
<evidence type="ECO:0000259" key="1">
    <source>
        <dbReference type="SMART" id="SM00481"/>
    </source>
</evidence>
<dbReference type="PANTHER" id="PTHR36928:SF1">
    <property type="entry name" value="PHOSPHATASE YCDX-RELATED"/>
    <property type="match status" value="1"/>
</dbReference>
<organism evidence="2 3">
    <name type="scientific">Muricaecibacterium torontonense</name>
    <dbReference type="NCBI Taxonomy" id="3032871"/>
    <lineage>
        <taxon>Bacteria</taxon>
        <taxon>Bacillati</taxon>
        <taxon>Actinomycetota</taxon>
        <taxon>Coriobacteriia</taxon>
        <taxon>Coriobacteriales</taxon>
        <taxon>Atopobiaceae</taxon>
        <taxon>Muricaecibacterium</taxon>
    </lineage>
</organism>
<dbReference type="InterPro" id="IPR016195">
    <property type="entry name" value="Pol/histidinol_Pase-like"/>
</dbReference>
<dbReference type="InterPro" id="IPR004013">
    <property type="entry name" value="PHP_dom"/>
</dbReference>
<dbReference type="OrthoDB" id="9808747at2"/>
<dbReference type="SUPFAM" id="SSF89550">
    <property type="entry name" value="PHP domain-like"/>
    <property type="match status" value="1"/>
</dbReference>
<dbReference type="Gene3D" id="3.20.20.140">
    <property type="entry name" value="Metal-dependent hydrolases"/>
    <property type="match status" value="1"/>
</dbReference>
<reference evidence="2 3" key="1">
    <citation type="submission" date="2019-04" db="EMBL/GenBank/DDBJ databases">
        <title>Microbes associate with the intestines of laboratory mice.</title>
        <authorList>
            <person name="Navarre W."/>
            <person name="Wong E."/>
            <person name="Huang K."/>
            <person name="Tropini C."/>
            <person name="Ng K."/>
            <person name="Yu B."/>
        </authorList>
    </citation>
    <scope>NUCLEOTIDE SEQUENCE [LARGE SCALE GENOMIC DNA]</scope>
    <source>
        <strain evidence="2 3">NM07_P-09</strain>
    </source>
</reference>
<dbReference type="PANTHER" id="PTHR36928">
    <property type="entry name" value="PHOSPHATASE YCDX-RELATED"/>
    <property type="match status" value="1"/>
</dbReference>
<dbReference type="InterPro" id="IPR003141">
    <property type="entry name" value="Pol/His_phosphatase_N"/>
</dbReference>
<protein>
    <submittedName>
        <fullName evidence="2">Phosphatase</fullName>
    </submittedName>
</protein>
<evidence type="ECO:0000313" key="2">
    <source>
        <dbReference type="EMBL" id="TGY62977.1"/>
    </source>
</evidence>
<dbReference type="AlphaFoldDB" id="A0A4S2F3I5"/>
<evidence type="ECO:0000313" key="3">
    <source>
        <dbReference type="Proteomes" id="UP000310263"/>
    </source>
</evidence>
<dbReference type="GO" id="GO:0042578">
    <property type="term" value="F:phosphoric ester hydrolase activity"/>
    <property type="evidence" value="ECO:0007669"/>
    <property type="project" value="TreeGrafter"/>
</dbReference>
<feature type="domain" description="Polymerase/histidinol phosphatase N-terminal" evidence="1">
    <location>
        <begin position="7"/>
        <end position="85"/>
    </location>
</feature>
<dbReference type="InterPro" id="IPR050243">
    <property type="entry name" value="PHP_phosphatase"/>
</dbReference>
<dbReference type="RefSeq" id="WP_136011605.1">
    <property type="nucleotide sequence ID" value="NZ_SRYE01000001.1"/>
</dbReference>
<dbReference type="GO" id="GO:0008270">
    <property type="term" value="F:zinc ion binding"/>
    <property type="evidence" value="ECO:0007669"/>
    <property type="project" value="TreeGrafter"/>
</dbReference>
<sequence length="267" mass="29131">MALENRCDVHTHTVFSYHAYSTVEENVRAAHDRGLEILGIADHFSPLVSVSGDFREYQHFVNQNCWPRQWMGVTLLRGAEVDIVDLEGTFFGAAKDKTSGFFGEGRAPFSLLEECTRDCDYLVASVHEKGFAAGATPEQLAAMYGAAACHPKVLILGHIGRTGLPFDIDSLLDVVAAQHKLVEINEHSFDLSAGANPVMEARCEAIVRACAERDISIAVNTDAHISFDVGRVPRAMALLKRVGFPERLVATRSAEAFLEAAAPVFSL</sequence>
<dbReference type="Pfam" id="PF02811">
    <property type="entry name" value="PHP"/>
    <property type="match status" value="1"/>
</dbReference>
<name>A0A4S2F3I5_9ACTN</name>
<gene>
    <name evidence="2" type="ORF">E5334_00170</name>
</gene>
<dbReference type="EMBL" id="SRYE01000001">
    <property type="protein sequence ID" value="TGY62977.1"/>
    <property type="molecule type" value="Genomic_DNA"/>
</dbReference>
<dbReference type="GO" id="GO:0005829">
    <property type="term" value="C:cytosol"/>
    <property type="evidence" value="ECO:0007669"/>
    <property type="project" value="TreeGrafter"/>
</dbReference>